<dbReference type="Pfam" id="PF01774">
    <property type="entry name" value="UreD"/>
    <property type="match status" value="1"/>
</dbReference>
<evidence type="ECO:0000313" key="4">
    <source>
        <dbReference type="EMBL" id="MDY0883742.1"/>
    </source>
</evidence>
<dbReference type="EMBL" id="JAXCLW010000003">
    <property type="protein sequence ID" value="MDY0883742.1"/>
    <property type="molecule type" value="Genomic_DNA"/>
</dbReference>
<gene>
    <name evidence="3" type="primary">ureD</name>
    <name evidence="4" type="ORF">SMD27_12890</name>
</gene>
<comment type="function">
    <text evidence="3">Required for maturation of urease via the functional incorporation of the urease nickel metallocenter.</text>
</comment>
<keyword evidence="3" id="KW-0996">Nickel insertion</keyword>
<proteinExistence type="inferred from homology"/>
<sequence>MPEDGHLQQQPVAQAELSRPVFGRTGYARLEAALSPAGKSFLRRQDVCYPFHICRPFYFAGDPNGMATVYLQSCAGGIFDGDDLQQAVSLEENSGLHVTTQASTIVHETPVSGAEQRTELRAAAGCFLEFLPDPLILFPGARVKARLAVELDPTATAILSDSFLCHDPSEQGRVFDHLFSETKITITGKGLVALDRFAISGSDLQGRLTGANGQYVAQGSMVIIPGRMGPDTLLSELQATLANCPGAYAMASRLSRDAGIWLRILARDAVALRRIQRMVWITTRRMLVGREPAARSK</sequence>
<dbReference type="RefSeq" id="WP_320508809.1">
    <property type="nucleotide sequence ID" value="NZ_JAXCLW010000003.1"/>
</dbReference>
<dbReference type="PANTHER" id="PTHR33643">
    <property type="entry name" value="UREASE ACCESSORY PROTEIN D"/>
    <property type="match status" value="1"/>
</dbReference>
<evidence type="ECO:0000256" key="1">
    <source>
        <dbReference type="ARBA" id="ARBA00007177"/>
    </source>
</evidence>
<dbReference type="PANTHER" id="PTHR33643:SF1">
    <property type="entry name" value="UREASE ACCESSORY PROTEIN D"/>
    <property type="match status" value="1"/>
</dbReference>
<protein>
    <recommendedName>
        <fullName evidence="3">Urease accessory protein UreD</fullName>
    </recommendedName>
</protein>
<comment type="similarity">
    <text evidence="1 3">Belongs to the UreD family.</text>
</comment>
<name>A0ABU5EBU2_9PROT</name>
<keyword evidence="2 3" id="KW-0143">Chaperone</keyword>
<keyword evidence="3" id="KW-0963">Cytoplasm</keyword>
<accession>A0ABU5EBU2</accession>
<evidence type="ECO:0000256" key="3">
    <source>
        <dbReference type="HAMAP-Rule" id="MF_01384"/>
    </source>
</evidence>
<comment type="subcellular location">
    <subcellularLocation>
        <location evidence="3">Cytoplasm</location>
    </subcellularLocation>
</comment>
<comment type="caution">
    <text evidence="4">The sequence shown here is derived from an EMBL/GenBank/DDBJ whole genome shotgun (WGS) entry which is preliminary data.</text>
</comment>
<comment type="subunit">
    <text evidence="3">UreD, UreF and UreG form a complex that acts as a GTP-hydrolysis-dependent molecular chaperone, activating the urease apoprotein by helping to assemble the nickel containing metallocenter of UreC. The UreE protein probably delivers the nickel.</text>
</comment>
<keyword evidence="5" id="KW-1185">Reference proteome</keyword>
<evidence type="ECO:0000256" key="2">
    <source>
        <dbReference type="ARBA" id="ARBA00023186"/>
    </source>
</evidence>
<dbReference type="InterPro" id="IPR002669">
    <property type="entry name" value="UreD"/>
</dbReference>
<reference evidence="4 5" key="1">
    <citation type="journal article" date="2016" name="Antonie Van Leeuwenhoek">
        <title>Dongia soli sp. nov., isolated from soil from Dokdo, Korea.</title>
        <authorList>
            <person name="Kim D.U."/>
            <person name="Lee H."/>
            <person name="Kim H."/>
            <person name="Kim S.G."/>
            <person name="Ka J.O."/>
        </authorList>
    </citation>
    <scope>NUCLEOTIDE SEQUENCE [LARGE SCALE GENOMIC DNA]</scope>
    <source>
        <strain evidence="4 5">D78</strain>
    </source>
</reference>
<evidence type="ECO:0000313" key="5">
    <source>
        <dbReference type="Proteomes" id="UP001279642"/>
    </source>
</evidence>
<organism evidence="4 5">
    <name type="scientific">Dongia soli</name>
    <dbReference type="NCBI Taxonomy" id="600628"/>
    <lineage>
        <taxon>Bacteria</taxon>
        <taxon>Pseudomonadati</taxon>
        <taxon>Pseudomonadota</taxon>
        <taxon>Alphaproteobacteria</taxon>
        <taxon>Rhodospirillales</taxon>
        <taxon>Dongiaceae</taxon>
        <taxon>Dongia</taxon>
    </lineage>
</organism>
<dbReference type="HAMAP" id="MF_01384">
    <property type="entry name" value="UreD"/>
    <property type="match status" value="1"/>
</dbReference>
<dbReference type="Proteomes" id="UP001279642">
    <property type="component" value="Unassembled WGS sequence"/>
</dbReference>